<protein>
    <submittedName>
        <fullName evidence="1">Uncharacterized protein</fullName>
    </submittedName>
</protein>
<comment type="caution">
    <text evidence="1">The sequence shown here is derived from an EMBL/GenBank/DDBJ whole genome shotgun (WGS) entry which is preliminary data.</text>
</comment>
<reference evidence="1" key="1">
    <citation type="submission" date="2019-05" db="EMBL/GenBank/DDBJ databases">
        <title>Annotation for the trematode Paragonimus heterotremus.</title>
        <authorList>
            <person name="Choi Y.-J."/>
        </authorList>
    </citation>
    <scope>NUCLEOTIDE SEQUENCE</scope>
    <source>
        <strain evidence="1">LC</strain>
    </source>
</reference>
<dbReference type="OrthoDB" id="6279138at2759"/>
<evidence type="ECO:0000313" key="2">
    <source>
        <dbReference type="Proteomes" id="UP000748531"/>
    </source>
</evidence>
<proteinExistence type="predicted"/>
<dbReference type="Proteomes" id="UP000748531">
    <property type="component" value="Unassembled WGS sequence"/>
</dbReference>
<name>A0A8J4SPG6_9TREM</name>
<gene>
    <name evidence="1" type="ORF">PHET_12243</name>
</gene>
<keyword evidence="2" id="KW-1185">Reference proteome</keyword>
<sequence length="118" mass="13991">MNEDEGLPERWKIWKLQFHDFRTPARLSSAEKGFQTAMFRHAIGEQAVPNIDTFSYEADKDPEDWEKVMNKVESHCLGFRKDNFERYEINCRVQESGEYIDQFVQSLRSMVTTCGFRN</sequence>
<dbReference type="EMBL" id="LUCH01014101">
    <property type="protein sequence ID" value="KAF5395381.1"/>
    <property type="molecule type" value="Genomic_DNA"/>
</dbReference>
<accession>A0A8J4SPG6</accession>
<dbReference type="AlphaFoldDB" id="A0A8J4SPG6"/>
<evidence type="ECO:0000313" key="1">
    <source>
        <dbReference type="EMBL" id="KAF5395381.1"/>
    </source>
</evidence>
<organism evidence="1 2">
    <name type="scientific">Paragonimus heterotremus</name>
    <dbReference type="NCBI Taxonomy" id="100268"/>
    <lineage>
        <taxon>Eukaryota</taxon>
        <taxon>Metazoa</taxon>
        <taxon>Spiralia</taxon>
        <taxon>Lophotrochozoa</taxon>
        <taxon>Platyhelminthes</taxon>
        <taxon>Trematoda</taxon>
        <taxon>Digenea</taxon>
        <taxon>Plagiorchiida</taxon>
        <taxon>Troglotremata</taxon>
        <taxon>Troglotrematidae</taxon>
        <taxon>Paragonimus</taxon>
    </lineage>
</organism>